<dbReference type="AlphaFoldDB" id="A0A939PJ33"/>
<dbReference type="InterPro" id="IPR036628">
    <property type="entry name" value="Clp_N_dom_sf"/>
</dbReference>
<name>A0A939PJ33_9ACTN</name>
<evidence type="ECO:0000313" key="2">
    <source>
        <dbReference type="EMBL" id="MBO2450749.1"/>
    </source>
</evidence>
<dbReference type="Proteomes" id="UP000669179">
    <property type="component" value="Unassembled WGS sequence"/>
</dbReference>
<comment type="caution">
    <text evidence="2">The sequence shown here is derived from an EMBL/GenBank/DDBJ whole genome shotgun (WGS) entry which is preliminary data.</text>
</comment>
<reference evidence="2" key="1">
    <citation type="submission" date="2021-03" db="EMBL/GenBank/DDBJ databases">
        <authorList>
            <person name="Kanchanasin P."/>
            <person name="Saeng-In P."/>
            <person name="Phongsopitanun W."/>
            <person name="Yuki M."/>
            <person name="Kudo T."/>
            <person name="Ohkuma M."/>
            <person name="Tanasupawat S."/>
        </authorList>
    </citation>
    <scope>NUCLEOTIDE SEQUENCE</scope>
    <source>
        <strain evidence="2">GKU 128</strain>
    </source>
</reference>
<accession>A0A939PJ33</accession>
<dbReference type="SUPFAM" id="SSF81923">
    <property type="entry name" value="Double Clp-N motif"/>
    <property type="match status" value="1"/>
</dbReference>
<dbReference type="InterPro" id="IPR004176">
    <property type="entry name" value="Clp_R_N"/>
</dbReference>
<evidence type="ECO:0000313" key="3">
    <source>
        <dbReference type="Proteomes" id="UP000669179"/>
    </source>
</evidence>
<proteinExistence type="predicted"/>
<evidence type="ECO:0000259" key="1">
    <source>
        <dbReference type="Pfam" id="PF02861"/>
    </source>
</evidence>
<keyword evidence="3" id="KW-1185">Reference proteome</keyword>
<sequence>MRLAEGARRALGLALQESTSSRPGRIGTDHLLFGLLAGGGVAAEMLAVHGATTERVRSTRRQLASVCIAAAPRASVQRHRLAVRWCCRRNWWW</sequence>
<feature type="domain" description="Clp R" evidence="1">
    <location>
        <begin position="5"/>
        <end position="62"/>
    </location>
</feature>
<protein>
    <recommendedName>
        <fullName evidence="1">Clp R domain-containing protein</fullName>
    </recommendedName>
</protein>
<dbReference type="Pfam" id="PF02861">
    <property type="entry name" value="Clp_N"/>
    <property type="match status" value="1"/>
</dbReference>
<dbReference type="Gene3D" id="1.10.1780.10">
    <property type="entry name" value="Clp, N-terminal domain"/>
    <property type="match status" value="1"/>
</dbReference>
<organism evidence="2 3">
    <name type="scientific">Actinomadura barringtoniae</name>
    <dbReference type="NCBI Taxonomy" id="1427535"/>
    <lineage>
        <taxon>Bacteria</taxon>
        <taxon>Bacillati</taxon>
        <taxon>Actinomycetota</taxon>
        <taxon>Actinomycetes</taxon>
        <taxon>Streptosporangiales</taxon>
        <taxon>Thermomonosporaceae</taxon>
        <taxon>Actinomadura</taxon>
    </lineage>
</organism>
<gene>
    <name evidence="2" type="ORF">J4573_26840</name>
</gene>
<dbReference type="EMBL" id="JAGEOJ010000011">
    <property type="protein sequence ID" value="MBO2450749.1"/>
    <property type="molecule type" value="Genomic_DNA"/>
</dbReference>